<gene>
    <name evidence="4" type="ORF">LSALG_LOCUS11783</name>
</gene>
<keyword evidence="5" id="KW-1185">Reference proteome</keyword>
<dbReference type="GO" id="GO:0005737">
    <property type="term" value="C:cytoplasm"/>
    <property type="evidence" value="ECO:0007669"/>
    <property type="project" value="UniProtKB-SubCell"/>
</dbReference>
<reference evidence="4" key="1">
    <citation type="submission" date="2023-04" db="EMBL/GenBank/DDBJ databases">
        <authorList>
            <person name="Vijverberg K."/>
            <person name="Xiong W."/>
            <person name="Schranz E."/>
        </authorList>
    </citation>
    <scope>NUCLEOTIDE SEQUENCE</scope>
</reference>
<protein>
    <submittedName>
        <fullName evidence="4">Uncharacterized protein</fullName>
    </submittedName>
</protein>
<evidence type="ECO:0000256" key="2">
    <source>
        <dbReference type="ARBA" id="ARBA00022490"/>
    </source>
</evidence>
<feature type="repeat" description="WD" evidence="3">
    <location>
        <begin position="87"/>
        <end position="112"/>
    </location>
</feature>
<keyword evidence="3" id="KW-0853">WD repeat</keyword>
<dbReference type="Proteomes" id="UP001177003">
    <property type="component" value="Chromosome 2"/>
</dbReference>
<evidence type="ECO:0000256" key="3">
    <source>
        <dbReference type="PROSITE-ProRule" id="PRU00221"/>
    </source>
</evidence>
<dbReference type="SUPFAM" id="SSF52743">
    <property type="entry name" value="Subtilisin-like"/>
    <property type="match status" value="1"/>
</dbReference>
<dbReference type="GO" id="GO:0006508">
    <property type="term" value="P:proteolysis"/>
    <property type="evidence" value="ECO:0007669"/>
    <property type="project" value="InterPro"/>
</dbReference>
<dbReference type="EMBL" id="OX465078">
    <property type="protein sequence ID" value="CAI9271515.1"/>
    <property type="molecule type" value="Genomic_DNA"/>
</dbReference>
<dbReference type="AlphaFoldDB" id="A0AA35YAP2"/>
<dbReference type="GO" id="GO:0071013">
    <property type="term" value="C:catalytic step 2 spliceosome"/>
    <property type="evidence" value="ECO:0007669"/>
    <property type="project" value="TreeGrafter"/>
</dbReference>
<accession>A0AA35YAP2</accession>
<proteinExistence type="predicted"/>
<evidence type="ECO:0000256" key="1">
    <source>
        <dbReference type="ARBA" id="ARBA00004496"/>
    </source>
</evidence>
<evidence type="ECO:0000313" key="4">
    <source>
        <dbReference type="EMBL" id="CAI9271515.1"/>
    </source>
</evidence>
<dbReference type="GO" id="GO:0004252">
    <property type="term" value="F:serine-type endopeptidase activity"/>
    <property type="evidence" value="ECO:0007669"/>
    <property type="project" value="InterPro"/>
</dbReference>
<dbReference type="GO" id="GO:0000398">
    <property type="term" value="P:mRNA splicing, via spliceosome"/>
    <property type="evidence" value="ECO:0007669"/>
    <property type="project" value="TreeGrafter"/>
</dbReference>
<dbReference type="InterPro" id="IPR051980">
    <property type="entry name" value="WD_repeat_MORG1"/>
</dbReference>
<sequence length="319" mass="35638">MPFFQDNIAIASFAAIQKGIFVSCATGNSGPFNGTATNIAPWVLTIGASTTDRKIKATKKLGNNKEFDGESLFQPKGSPSSTLLPLVYAVKFNEYASVVVSAGYDRSLRAWDCRSHSIEPIRIIDTFLDSVMSICLTKTEIIAGSVDGTVRTFDIRIDGTFERSRKRGITVFSDYAWSSGDQVDVWVQDSWHEAIVMDTNKIDLTSLTVQFPAVKELIAVATNREDSKSVVELTNGSSEDTKEQILQRIFFVLFCRGYPSHFPKLPLPLQCFFFVSVYFVHQVKLVEERNMKPLDSNLAALVLKNYERQDATLLSRNLM</sequence>
<dbReference type="PANTHER" id="PTHR22842">
    <property type="entry name" value="WD40 REPEAT PROTEIN"/>
    <property type="match status" value="1"/>
</dbReference>
<dbReference type="InterPro" id="IPR001680">
    <property type="entry name" value="WD40_rpt"/>
</dbReference>
<name>A0AA35YAP2_LACSI</name>
<dbReference type="SUPFAM" id="SSF50978">
    <property type="entry name" value="WD40 repeat-like"/>
    <property type="match status" value="1"/>
</dbReference>
<organism evidence="4 5">
    <name type="scientific">Lactuca saligna</name>
    <name type="common">Willowleaf lettuce</name>
    <dbReference type="NCBI Taxonomy" id="75948"/>
    <lineage>
        <taxon>Eukaryota</taxon>
        <taxon>Viridiplantae</taxon>
        <taxon>Streptophyta</taxon>
        <taxon>Embryophyta</taxon>
        <taxon>Tracheophyta</taxon>
        <taxon>Spermatophyta</taxon>
        <taxon>Magnoliopsida</taxon>
        <taxon>eudicotyledons</taxon>
        <taxon>Gunneridae</taxon>
        <taxon>Pentapetalae</taxon>
        <taxon>asterids</taxon>
        <taxon>campanulids</taxon>
        <taxon>Asterales</taxon>
        <taxon>Asteraceae</taxon>
        <taxon>Cichorioideae</taxon>
        <taxon>Cichorieae</taxon>
        <taxon>Lactucinae</taxon>
        <taxon>Lactuca</taxon>
    </lineage>
</organism>
<dbReference type="PROSITE" id="PS50082">
    <property type="entry name" value="WD_REPEATS_2"/>
    <property type="match status" value="1"/>
</dbReference>
<dbReference type="Gene3D" id="3.50.30.30">
    <property type="match status" value="1"/>
</dbReference>
<dbReference type="SMART" id="SM00320">
    <property type="entry name" value="WD40"/>
    <property type="match status" value="2"/>
</dbReference>
<dbReference type="InterPro" id="IPR036322">
    <property type="entry name" value="WD40_repeat_dom_sf"/>
</dbReference>
<dbReference type="PANTHER" id="PTHR22842:SF3">
    <property type="entry name" value="WD REPEAT DOMAIN-CONTAINING PROTEIN 83"/>
    <property type="match status" value="1"/>
</dbReference>
<dbReference type="Gene3D" id="3.40.50.200">
    <property type="entry name" value="Peptidase S8/S53 domain"/>
    <property type="match status" value="1"/>
</dbReference>
<comment type="subcellular location">
    <subcellularLocation>
        <location evidence="1">Cytoplasm</location>
    </subcellularLocation>
</comment>
<keyword evidence="2" id="KW-0963">Cytoplasm</keyword>
<dbReference type="InterPro" id="IPR036852">
    <property type="entry name" value="Peptidase_S8/S53_dom_sf"/>
</dbReference>
<evidence type="ECO:0000313" key="5">
    <source>
        <dbReference type="Proteomes" id="UP001177003"/>
    </source>
</evidence>